<reference evidence="2 3" key="1">
    <citation type="journal article" date="2016" name="Nat. Commun.">
        <title>Ectomycorrhizal ecology is imprinted in the genome of the dominant symbiotic fungus Cenococcum geophilum.</title>
        <authorList>
            <consortium name="DOE Joint Genome Institute"/>
            <person name="Peter M."/>
            <person name="Kohler A."/>
            <person name="Ohm R.A."/>
            <person name="Kuo A."/>
            <person name="Krutzmann J."/>
            <person name="Morin E."/>
            <person name="Arend M."/>
            <person name="Barry K.W."/>
            <person name="Binder M."/>
            <person name="Choi C."/>
            <person name="Clum A."/>
            <person name="Copeland A."/>
            <person name="Grisel N."/>
            <person name="Haridas S."/>
            <person name="Kipfer T."/>
            <person name="LaButti K."/>
            <person name="Lindquist E."/>
            <person name="Lipzen A."/>
            <person name="Maire R."/>
            <person name="Meier B."/>
            <person name="Mihaltcheva S."/>
            <person name="Molinier V."/>
            <person name="Murat C."/>
            <person name="Poggeler S."/>
            <person name="Quandt C.A."/>
            <person name="Sperisen C."/>
            <person name="Tritt A."/>
            <person name="Tisserant E."/>
            <person name="Crous P.W."/>
            <person name="Henrissat B."/>
            <person name="Nehls U."/>
            <person name="Egli S."/>
            <person name="Spatafora J.W."/>
            <person name="Grigoriev I.V."/>
            <person name="Martin F.M."/>
        </authorList>
    </citation>
    <scope>NUCLEOTIDE SEQUENCE [LARGE SCALE GENOMIC DNA]</scope>
    <source>
        <strain evidence="2 3">CBS 207.34</strain>
    </source>
</reference>
<dbReference type="AlphaFoldDB" id="A0A8E2JY52"/>
<feature type="domain" description="F-box" evidence="1">
    <location>
        <begin position="5"/>
        <end position="81"/>
    </location>
</feature>
<sequence>MPFLFLDLPGEIRNLIYECCFDVKDQIRKDGSWSFRRWTDRPKCLKVLQICRQINEEASSLYYKKYFRNHLVVFKTFEDLHDFTHKVPPLYRHLFYGSVTLRAKDLDDVRDGNSSPGALRKFRTKLNVLGVGDNVRWSVKRNWGFESKHVVHRHSYASKWIMIQQFHPREMPEHPRWFAIAGRLGALPWSNNISKVKLDWRRLNAAEREVMKRYQMGNSPTVTGVSTQDFSTYITQVFIQSPTVTSDII</sequence>
<accession>A0A8E2JY52</accession>
<dbReference type="PANTHER" id="PTHR38790">
    <property type="entry name" value="2EXR DOMAIN-CONTAINING PROTEIN-RELATED"/>
    <property type="match status" value="1"/>
</dbReference>
<dbReference type="OrthoDB" id="5413827at2759"/>
<evidence type="ECO:0000259" key="1">
    <source>
        <dbReference type="Pfam" id="PF13013"/>
    </source>
</evidence>
<gene>
    <name evidence="2" type="ORF">AOQ84DRAFT_359701</name>
</gene>
<dbReference type="InterPro" id="IPR001810">
    <property type="entry name" value="F-box_dom"/>
</dbReference>
<organism evidence="2 3">
    <name type="scientific">Glonium stellatum</name>
    <dbReference type="NCBI Taxonomy" id="574774"/>
    <lineage>
        <taxon>Eukaryota</taxon>
        <taxon>Fungi</taxon>
        <taxon>Dikarya</taxon>
        <taxon>Ascomycota</taxon>
        <taxon>Pezizomycotina</taxon>
        <taxon>Dothideomycetes</taxon>
        <taxon>Pleosporomycetidae</taxon>
        <taxon>Gloniales</taxon>
        <taxon>Gloniaceae</taxon>
        <taxon>Glonium</taxon>
    </lineage>
</organism>
<proteinExistence type="predicted"/>
<dbReference type="Proteomes" id="UP000250140">
    <property type="component" value="Unassembled WGS sequence"/>
</dbReference>
<keyword evidence="3" id="KW-1185">Reference proteome</keyword>
<dbReference type="Pfam" id="PF13013">
    <property type="entry name" value="F-box-like_2"/>
    <property type="match status" value="1"/>
</dbReference>
<evidence type="ECO:0000313" key="3">
    <source>
        <dbReference type="Proteomes" id="UP000250140"/>
    </source>
</evidence>
<name>A0A8E2JY52_9PEZI</name>
<dbReference type="EMBL" id="KV748710">
    <property type="protein sequence ID" value="OCL13504.1"/>
    <property type="molecule type" value="Genomic_DNA"/>
</dbReference>
<evidence type="ECO:0000313" key="2">
    <source>
        <dbReference type="EMBL" id="OCL13504.1"/>
    </source>
</evidence>
<protein>
    <recommendedName>
        <fullName evidence="1">F-box domain-containing protein</fullName>
    </recommendedName>
</protein>